<organism evidence="8 9">
    <name type="scientific">Blastochloris tepida</name>
    <dbReference type="NCBI Taxonomy" id="2233851"/>
    <lineage>
        <taxon>Bacteria</taxon>
        <taxon>Pseudomonadati</taxon>
        <taxon>Pseudomonadota</taxon>
        <taxon>Alphaproteobacteria</taxon>
        <taxon>Hyphomicrobiales</taxon>
        <taxon>Blastochloridaceae</taxon>
        <taxon>Blastochloris</taxon>
    </lineage>
</organism>
<gene>
    <name evidence="8" type="primary">cycA</name>
    <name evidence="8" type="ORF">BLTE_23970</name>
</gene>
<dbReference type="KEGG" id="blag:BLTE_23970"/>
<dbReference type="InterPro" id="IPR009056">
    <property type="entry name" value="Cyt_c-like_dom"/>
</dbReference>
<keyword evidence="2 6" id="KW-0349">Heme</keyword>
<keyword evidence="1" id="KW-0813">Transport</keyword>
<dbReference type="SUPFAM" id="SSF46626">
    <property type="entry name" value="Cytochrome c"/>
    <property type="match status" value="1"/>
</dbReference>
<keyword evidence="5 6" id="KW-0408">Iron</keyword>
<keyword evidence="9" id="KW-1185">Reference proteome</keyword>
<dbReference type="InterPro" id="IPR002327">
    <property type="entry name" value="Cyt_c_1A/1B"/>
</dbReference>
<dbReference type="EMBL" id="AP018907">
    <property type="protein sequence ID" value="BBF93712.1"/>
    <property type="molecule type" value="Genomic_DNA"/>
</dbReference>
<dbReference type="FunFam" id="1.10.760.10:FF:000001">
    <property type="entry name" value="Cytochrome c iso-1"/>
    <property type="match status" value="1"/>
</dbReference>
<dbReference type="PRINTS" id="PR00604">
    <property type="entry name" value="CYTCHRMECIAB"/>
</dbReference>
<evidence type="ECO:0000313" key="8">
    <source>
        <dbReference type="EMBL" id="BBF93712.1"/>
    </source>
</evidence>
<dbReference type="GO" id="GO:0009055">
    <property type="term" value="F:electron transfer activity"/>
    <property type="evidence" value="ECO:0007669"/>
    <property type="project" value="InterPro"/>
</dbReference>
<dbReference type="Proteomes" id="UP000266934">
    <property type="component" value="Chromosome"/>
</dbReference>
<evidence type="ECO:0000256" key="1">
    <source>
        <dbReference type="ARBA" id="ARBA00022448"/>
    </source>
</evidence>
<evidence type="ECO:0000313" key="9">
    <source>
        <dbReference type="Proteomes" id="UP000266934"/>
    </source>
</evidence>
<reference evidence="8 9" key="1">
    <citation type="submission" date="2018-08" db="EMBL/GenBank/DDBJ databases">
        <title>Complete genome sequencing of Blastochloris tepida GI.</title>
        <authorList>
            <person name="Tsukatani Y."/>
            <person name="Mori H."/>
        </authorList>
    </citation>
    <scope>NUCLEOTIDE SEQUENCE [LARGE SCALE GENOMIC DNA]</scope>
    <source>
        <strain evidence="8 9">GI</strain>
    </source>
</reference>
<dbReference type="PROSITE" id="PS51007">
    <property type="entry name" value="CYTC"/>
    <property type="match status" value="1"/>
</dbReference>
<name>A0A348G2C9_9HYPH</name>
<dbReference type="InterPro" id="IPR036909">
    <property type="entry name" value="Cyt_c-like_dom_sf"/>
</dbReference>
<dbReference type="GO" id="GO:0020037">
    <property type="term" value="F:heme binding"/>
    <property type="evidence" value="ECO:0007669"/>
    <property type="project" value="InterPro"/>
</dbReference>
<sequence length="121" mass="12996">MGLFVLAAGVTSAQAQDAAKGEQIFKQCLVCHSIGPGAKNKVGPVLNGLFGRKSGTIEGFNYSEANKNSGITWNEDVFRVYIKDPKAKIPGTKMIFAGVKDEQQISDLIAFIKQFKADGSK</sequence>
<keyword evidence="3 6" id="KW-0479">Metal-binding</keyword>
<dbReference type="PANTHER" id="PTHR11961">
    <property type="entry name" value="CYTOCHROME C"/>
    <property type="match status" value="1"/>
</dbReference>
<dbReference type="AlphaFoldDB" id="A0A348G2C9"/>
<dbReference type="Gene3D" id="1.10.760.10">
    <property type="entry name" value="Cytochrome c-like domain"/>
    <property type="match status" value="1"/>
</dbReference>
<feature type="domain" description="Cytochrome c" evidence="7">
    <location>
        <begin position="16"/>
        <end position="116"/>
    </location>
</feature>
<protein>
    <submittedName>
        <fullName evidence="8">Cytochrome c-550</fullName>
    </submittedName>
</protein>
<dbReference type="Pfam" id="PF00034">
    <property type="entry name" value="Cytochrom_C"/>
    <property type="match status" value="1"/>
</dbReference>
<evidence type="ECO:0000256" key="5">
    <source>
        <dbReference type="ARBA" id="ARBA00023004"/>
    </source>
</evidence>
<accession>A0A348G2C9</accession>
<evidence type="ECO:0000256" key="3">
    <source>
        <dbReference type="ARBA" id="ARBA00022723"/>
    </source>
</evidence>
<evidence type="ECO:0000259" key="7">
    <source>
        <dbReference type="PROSITE" id="PS51007"/>
    </source>
</evidence>
<dbReference type="GO" id="GO:0046872">
    <property type="term" value="F:metal ion binding"/>
    <property type="evidence" value="ECO:0007669"/>
    <property type="project" value="UniProtKB-KW"/>
</dbReference>
<evidence type="ECO:0000256" key="6">
    <source>
        <dbReference type="PROSITE-ProRule" id="PRU00433"/>
    </source>
</evidence>
<evidence type="ECO:0000256" key="4">
    <source>
        <dbReference type="ARBA" id="ARBA00022982"/>
    </source>
</evidence>
<evidence type="ECO:0000256" key="2">
    <source>
        <dbReference type="ARBA" id="ARBA00022617"/>
    </source>
</evidence>
<proteinExistence type="predicted"/>
<keyword evidence="4" id="KW-0249">Electron transport</keyword>